<dbReference type="InterPro" id="IPR052958">
    <property type="entry name" value="IFN-induced_PKR_regulator"/>
</dbReference>
<dbReference type="PANTHER" id="PTHR46289:SF14">
    <property type="entry name" value="DUF4371 DOMAIN-CONTAINING PROTEIN"/>
    <property type="match status" value="1"/>
</dbReference>
<evidence type="ECO:0000313" key="3">
    <source>
        <dbReference type="Proteomes" id="UP000694421"/>
    </source>
</evidence>
<dbReference type="GeneTree" id="ENSGT00940000154356"/>
<dbReference type="Pfam" id="PF05699">
    <property type="entry name" value="Dimer_Tnp_hAT"/>
    <property type="match status" value="1"/>
</dbReference>
<dbReference type="PANTHER" id="PTHR46289">
    <property type="entry name" value="52 KDA REPRESSOR OF THE INHIBITOR OF THE PROTEIN KINASE-LIKE PROTEIN-RELATED"/>
    <property type="match status" value="1"/>
</dbReference>
<protein>
    <recommendedName>
        <fullName evidence="1">HAT C-terminal dimerisation domain-containing protein</fullName>
    </recommendedName>
</protein>
<reference evidence="2" key="1">
    <citation type="submission" date="2025-08" db="UniProtKB">
        <authorList>
            <consortium name="Ensembl"/>
        </authorList>
    </citation>
    <scope>IDENTIFICATION</scope>
</reference>
<dbReference type="OMA" id="DRRCRKK"/>
<organism evidence="2 3">
    <name type="scientific">Salvator merianae</name>
    <name type="common">Argentine black and white tegu</name>
    <name type="synonym">Tupinambis merianae</name>
    <dbReference type="NCBI Taxonomy" id="96440"/>
    <lineage>
        <taxon>Eukaryota</taxon>
        <taxon>Metazoa</taxon>
        <taxon>Chordata</taxon>
        <taxon>Craniata</taxon>
        <taxon>Vertebrata</taxon>
        <taxon>Euteleostomi</taxon>
        <taxon>Lepidosauria</taxon>
        <taxon>Squamata</taxon>
        <taxon>Bifurcata</taxon>
        <taxon>Unidentata</taxon>
        <taxon>Episquamata</taxon>
        <taxon>Laterata</taxon>
        <taxon>Teiioidea</taxon>
        <taxon>Teiidae</taxon>
        <taxon>Salvator</taxon>
    </lineage>
</organism>
<dbReference type="Proteomes" id="UP000694421">
    <property type="component" value="Unplaced"/>
</dbReference>
<name>A0A8D0BQ35_SALMN</name>
<accession>A0A8D0BQ35</accession>
<dbReference type="Ensembl" id="ENSSMRT00000010948.1">
    <property type="protein sequence ID" value="ENSSMRP00000009392.1"/>
    <property type="gene ID" value="ENSSMRG00000007493.1"/>
</dbReference>
<dbReference type="GO" id="GO:0046983">
    <property type="term" value="F:protein dimerization activity"/>
    <property type="evidence" value="ECO:0007669"/>
    <property type="project" value="InterPro"/>
</dbReference>
<proteinExistence type="predicted"/>
<reference evidence="2" key="2">
    <citation type="submission" date="2025-09" db="UniProtKB">
        <authorList>
            <consortium name="Ensembl"/>
        </authorList>
    </citation>
    <scope>IDENTIFICATION</scope>
</reference>
<evidence type="ECO:0000313" key="2">
    <source>
        <dbReference type="Ensembl" id="ENSSMRP00000009392.1"/>
    </source>
</evidence>
<evidence type="ECO:0000259" key="1">
    <source>
        <dbReference type="Pfam" id="PF05699"/>
    </source>
</evidence>
<dbReference type="InterPro" id="IPR008906">
    <property type="entry name" value="HATC_C_dom"/>
</dbReference>
<dbReference type="AlphaFoldDB" id="A0A8D0BQ35"/>
<feature type="domain" description="HAT C-terminal dimerisation" evidence="1">
    <location>
        <begin position="214"/>
        <end position="291"/>
    </location>
</feature>
<sequence length="314" mass="36406">MVGFLSFQKSPLLLLLQTICTNKVTRSDADALLVVLQSFSFLCFLGFWESMLKEINDTQIYLQTKGLNIQQCGTKLGALKVFLTENRDELVNNSVAYAKEICEDLGIDMDRRCRKKKLMAGEQSQDAELSYETELRREMYFSLDRVIQEITTRFQQLHVLAEKYAFLTPSNLLGEKYECQLNHNYDDINKEAFLIERKRLQSFISVAVKQDKKETWKDSPLELLQFIVKYSLENSVPNIVILLQIFLTIAVSVATCERSFSKLKLIKNYLRSTMSALRLRNLAILSIEQQLSEEINFDDVISDFADRKARKVRF</sequence>
<keyword evidence="3" id="KW-1185">Reference proteome</keyword>